<sequence>MPHLRFYAEGEDHRAVIDTVFAQGEFAVYEMHAENAPVRRFDEPAAVPAAPYGTHLMLHVTAAGGRPLLDRDVIGGWGLIQLSFGTFFVGHELRWSTTNHNSPTRAQKWAGNYPEYGDPRDWDWREISRASGRLNRRIRSLAVDTVGPHPVLPDAGELIRRHRLTHVYGTGIHDRPPPGPL</sequence>
<dbReference type="STRING" id="564198.BST17_19320"/>
<proteinExistence type="predicted"/>
<dbReference type="OrthoDB" id="1550572at2"/>
<evidence type="ECO:0000313" key="2">
    <source>
        <dbReference type="Proteomes" id="UP000192366"/>
    </source>
</evidence>
<organism evidence="1 2">
    <name type="scientific">Mycolicibacterium bacteremicum</name>
    <name type="common">Mycobacterium bacteremicum</name>
    <dbReference type="NCBI Taxonomy" id="564198"/>
    <lineage>
        <taxon>Bacteria</taxon>
        <taxon>Bacillati</taxon>
        <taxon>Actinomycetota</taxon>
        <taxon>Actinomycetes</taxon>
        <taxon>Mycobacteriales</taxon>
        <taxon>Mycobacteriaceae</taxon>
        <taxon>Mycolicibacterium</taxon>
    </lineage>
</organism>
<name>A0A1W9YT65_MYCBA</name>
<comment type="caution">
    <text evidence="1">The sequence shown here is derived from an EMBL/GenBank/DDBJ whole genome shotgun (WGS) entry which is preliminary data.</text>
</comment>
<protein>
    <submittedName>
        <fullName evidence="1">Uncharacterized protein</fullName>
    </submittedName>
</protein>
<dbReference type="EMBL" id="MVHJ01000018">
    <property type="protein sequence ID" value="ORA03268.1"/>
    <property type="molecule type" value="Genomic_DNA"/>
</dbReference>
<dbReference type="RefSeq" id="WP_083060516.1">
    <property type="nucleotide sequence ID" value="NZ_JACKVM010000008.1"/>
</dbReference>
<keyword evidence="2" id="KW-1185">Reference proteome</keyword>
<evidence type="ECO:0000313" key="1">
    <source>
        <dbReference type="EMBL" id="ORA03268.1"/>
    </source>
</evidence>
<dbReference type="Proteomes" id="UP000192366">
    <property type="component" value="Unassembled WGS sequence"/>
</dbReference>
<accession>A0A1W9YT65</accession>
<dbReference type="AlphaFoldDB" id="A0A1W9YT65"/>
<reference evidence="1 2" key="1">
    <citation type="submission" date="2017-02" db="EMBL/GenBank/DDBJ databases">
        <title>The new phylogeny of genus Mycobacterium.</title>
        <authorList>
            <person name="Tortoli E."/>
            <person name="Trovato A."/>
            <person name="Cirillo D.M."/>
        </authorList>
    </citation>
    <scope>NUCLEOTIDE SEQUENCE [LARGE SCALE GENOMIC DNA]</scope>
    <source>
        <strain evidence="1 2">DSM 45578</strain>
    </source>
</reference>
<gene>
    <name evidence="1" type="ORF">BST17_19320</name>
</gene>